<keyword evidence="2" id="KW-1185">Reference proteome</keyword>
<accession>A0AAP0B8F3</accession>
<comment type="caution">
    <text evidence="1">The sequence shown here is derived from an EMBL/GenBank/DDBJ whole genome shotgun (WGS) entry which is preliminary data.</text>
</comment>
<protein>
    <submittedName>
        <fullName evidence="1">Uncharacterized protein</fullName>
    </submittedName>
</protein>
<evidence type="ECO:0000313" key="2">
    <source>
        <dbReference type="Proteomes" id="UP001418222"/>
    </source>
</evidence>
<name>A0AAP0B8F3_9ASPA</name>
<dbReference type="AlphaFoldDB" id="A0AAP0B8F3"/>
<gene>
    <name evidence="1" type="ORF">KSP39_PZI015193</name>
</gene>
<dbReference type="EMBL" id="JBBWWQ010000013">
    <property type="protein sequence ID" value="KAK8933368.1"/>
    <property type="molecule type" value="Genomic_DNA"/>
</dbReference>
<evidence type="ECO:0000313" key="1">
    <source>
        <dbReference type="EMBL" id="KAK8933368.1"/>
    </source>
</evidence>
<proteinExistence type="predicted"/>
<organism evidence="1 2">
    <name type="scientific">Platanthera zijinensis</name>
    <dbReference type="NCBI Taxonomy" id="2320716"/>
    <lineage>
        <taxon>Eukaryota</taxon>
        <taxon>Viridiplantae</taxon>
        <taxon>Streptophyta</taxon>
        <taxon>Embryophyta</taxon>
        <taxon>Tracheophyta</taxon>
        <taxon>Spermatophyta</taxon>
        <taxon>Magnoliopsida</taxon>
        <taxon>Liliopsida</taxon>
        <taxon>Asparagales</taxon>
        <taxon>Orchidaceae</taxon>
        <taxon>Orchidoideae</taxon>
        <taxon>Orchideae</taxon>
        <taxon>Orchidinae</taxon>
        <taxon>Platanthera</taxon>
    </lineage>
</organism>
<sequence length="56" mass="6665">MPIIKFSDLCQGGCSWRKDQRKAFQQKRSKRIHPRLLRRACSHRGICSCDQPQNMY</sequence>
<dbReference type="Proteomes" id="UP001418222">
    <property type="component" value="Unassembled WGS sequence"/>
</dbReference>
<reference evidence="1 2" key="1">
    <citation type="journal article" date="2022" name="Nat. Plants">
        <title>Genomes of leafy and leafless Platanthera orchids illuminate the evolution of mycoheterotrophy.</title>
        <authorList>
            <person name="Li M.H."/>
            <person name="Liu K.W."/>
            <person name="Li Z."/>
            <person name="Lu H.C."/>
            <person name="Ye Q.L."/>
            <person name="Zhang D."/>
            <person name="Wang J.Y."/>
            <person name="Li Y.F."/>
            <person name="Zhong Z.M."/>
            <person name="Liu X."/>
            <person name="Yu X."/>
            <person name="Liu D.K."/>
            <person name="Tu X.D."/>
            <person name="Liu B."/>
            <person name="Hao Y."/>
            <person name="Liao X.Y."/>
            <person name="Jiang Y.T."/>
            <person name="Sun W.H."/>
            <person name="Chen J."/>
            <person name="Chen Y.Q."/>
            <person name="Ai Y."/>
            <person name="Zhai J.W."/>
            <person name="Wu S.S."/>
            <person name="Zhou Z."/>
            <person name="Hsiao Y.Y."/>
            <person name="Wu W.L."/>
            <person name="Chen Y.Y."/>
            <person name="Lin Y.F."/>
            <person name="Hsu J.L."/>
            <person name="Li C.Y."/>
            <person name="Wang Z.W."/>
            <person name="Zhao X."/>
            <person name="Zhong W.Y."/>
            <person name="Ma X.K."/>
            <person name="Ma L."/>
            <person name="Huang J."/>
            <person name="Chen G.Z."/>
            <person name="Huang M.Z."/>
            <person name="Huang L."/>
            <person name="Peng D.H."/>
            <person name="Luo Y.B."/>
            <person name="Zou S.Q."/>
            <person name="Chen S.P."/>
            <person name="Lan S."/>
            <person name="Tsai W.C."/>
            <person name="Van de Peer Y."/>
            <person name="Liu Z.J."/>
        </authorList>
    </citation>
    <scope>NUCLEOTIDE SEQUENCE [LARGE SCALE GENOMIC DNA]</scope>
    <source>
        <strain evidence="1">Lor287</strain>
    </source>
</reference>